<protein>
    <submittedName>
        <fullName evidence="1">Uncharacterized protein</fullName>
    </submittedName>
</protein>
<reference evidence="1 2" key="1">
    <citation type="submission" date="2024-07" db="EMBL/GenBank/DDBJ databases">
        <title>Section-level genome sequencing and comparative genomics of Aspergillus sections Usti and Cavernicolus.</title>
        <authorList>
            <consortium name="Lawrence Berkeley National Laboratory"/>
            <person name="Nybo J.L."/>
            <person name="Vesth T.C."/>
            <person name="Theobald S."/>
            <person name="Frisvad J.C."/>
            <person name="Larsen T.O."/>
            <person name="Kjaerboelling I."/>
            <person name="Rothschild-Mancinelli K."/>
            <person name="Lyhne E.K."/>
            <person name="Kogle M.E."/>
            <person name="Barry K."/>
            <person name="Clum A."/>
            <person name="Na H."/>
            <person name="Ledsgaard L."/>
            <person name="Lin J."/>
            <person name="Lipzen A."/>
            <person name="Kuo A."/>
            <person name="Riley R."/>
            <person name="Mondo S."/>
            <person name="LaButti K."/>
            <person name="Haridas S."/>
            <person name="Pangalinan J."/>
            <person name="Salamov A.A."/>
            <person name="Simmons B.A."/>
            <person name="Magnuson J.K."/>
            <person name="Chen J."/>
            <person name="Drula E."/>
            <person name="Henrissat B."/>
            <person name="Wiebenga A."/>
            <person name="Lubbers R.J."/>
            <person name="Gomes A.C."/>
            <person name="Macurrencykelacurrency M.R."/>
            <person name="Stajich J."/>
            <person name="Grigoriev I.V."/>
            <person name="Mortensen U.H."/>
            <person name="De vries R.P."/>
            <person name="Baker S.E."/>
            <person name="Andersen M.R."/>
        </authorList>
    </citation>
    <scope>NUCLEOTIDE SEQUENCE [LARGE SCALE GENOMIC DNA]</scope>
    <source>
        <strain evidence="1 2">CBS 756.74</strain>
    </source>
</reference>
<proteinExistence type="predicted"/>
<organism evidence="1 2">
    <name type="scientific">Aspergillus pseudodeflectus</name>
    <dbReference type="NCBI Taxonomy" id="176178"/>
    <lineage>
        <taxon>Eukaryota</taxon>
        <taxon>Fungi</taxon>
        <taxon>Dikarya</taxon>
        <taxon>Ascomycota</taxon>
        <taxon>Pezizomycotina</taxon>
        <taxon>Eurotiomycetes</taxon>
        <taxon>Eurotiomycetidae</taxon>
        <taxon>Eurotiales</taxon>
        <taxon>Aspergillaceae</taxon>
        <taxon>Aspergillus</taxon>
        <taxon>Aspergillus subgen. Nidulantes</taxon>
    </lineage>
</organism>
<name>A0ABR4JF87_9EURO</name>
<accession>A0ABR4JF87</accession>
<dbReference type="RefSeq" id="XP_070893144.1">
    <property type="nucleotide sequence ID" value="XM_071037726.1"/>
</dbReference>
<dbReference type="Proteomes" id="UP001610444">
    <property type="component" value="Unassembled WGS sequence"/>
</dbReference>
<evidence type="ECO:0000313" key="2">
    <source>
        <dbReference type="Proteomes" id="UP001610444"/>
    </source>
</evidence>
<sequence length="135" mass="14326">MTSSRQSGPLVASALALQSQHELARRSLVMGLVQAWVHASLASRYARFLEQSSEHSLTAILTCPASWTKMALSTTTDASHTCHGSLILGSAWPNPGAAKALMSRSRRLHRLAGYDANAVVACVRGPTIADTSAIQ</sequence>
<dbReference type="GeneID" id="98152890"/>
<dbReference type="EMBL" id="JBFXLR010000082">
    <property type="protein sequence ID" value="KAL2838675.1"/>
    <property type="molecule type" value="Genomic_DNA"/>
</dbReference>
<evidence type="ECO:0000313" key="1">
    <source>
        <dbReference type="EMBL" id="KAL2838675.1"/>
    </source>
</evidence>
<gene>
    <name evidence="1" type="ORF">BJX68DRAFT_210801</name>
</gene>
<keyword evidence="2" id="KW-1185">Reference proteome</keyword>
<comment type="caution">
    <text evidence="1">The sequence shown here is derived from an EMBL/GenBank/DDBJ whole genome shotgun (WGS) entry which is preliminary data.</text>
</comment>